<feature type="domain" description="HAMP" evidence="12">
    <location>
        <begin position="188"/>
        <end position="240"/>
    </location>
</feature>
<keyword evidence="6" id="KW-0808">Transferase</keyword>
<keyword evidence="7" id="KW-0547">Nucleotide-binding</keyword>
<dbReference type="EMBL" id="CP046400">
    <property type="protein sequence ID" value="QGY39562.1"/>
    <property type="molecule type" value="Genomic_DNA"/>
</dbReference>
<protein>
    <recommendedName>
        <fullName evidence="3">histidine kinase</fullName>
        <ecNumber evidence="3">2.7.13.3</ecNumber>
    </recommendedName>
</protein>
<evidence type="ECO:0000256" key="4">
    <source>
        <dbReference type="ARBA" id="ARBA00022475"/>
    </source>
</evidence>
<comment type="catalytic activity">
    <reaction evidence="1">
        <text>ATP + protein L-histidine = ADP + protein N-phospho-L-histidine.</text>
        <dbReference type="EC" id="2.7.13.3"/>
    </reaction>
</comment>
<organism evidence="13 14">
    <name type="scientific">Pseudodesulfovibrio cashew</name>
    <dbReference type="NCBI Taxonomy" id="2678688"/>
    <lineage>
        <taxon>Bacteria</taxon>
        <taxon>Pseudomonadati</taxon>
        <taxon>Thermodesulfobacteriota</taxon>
        <taxon>Desulfovibrionia</taxon>
        <taxon>Desulfovibrionales</taxon>
        <taxon>Desulfovibrionaceae</taxon>
    </lineage>
</organism>
<feature type="transmembrane region" description="Helical" evidence="10">
    <location>
        <begin position="166"/>
        <end position="186"/>
    </location>
</feature>
<dbReference type="InterPro" id="IPR036890">
    <property type="entry name" value="HATPase_C_sf"/>
</dbReference>
<dbReference type="CDD" id="cd00075">
    <property type="entry name" value="HATPase"/>
    <property type="match status" value="1"/>
</dbReference>
<evidence type="ECO:0000256" key="2">
    <source>
        <dbReference type="ARBA" id="ARBA00004651"/>
    </source>
</evidence>
<dbReference type="KEGG" id="psel:GM415_05330"/>
<keyword evidence="4" id="KW-1003">Cell membrane</keyword>
<reference evidence="13 14" key="1">
    <citation type="submission" date="2019-11" db="EMBL/GenBank/DDBJ databases">
        <authorList>
            <person name="Zheng R.K."/>
            <person name="Sun C.M."/>
        </authorList>
    </citation>
    <scope>NUCLEOTIDE SEQUENCE [LARGE SCALE GENOMIC DNA]</scope>
    <source>
        <strain evidence="13 14">SRB007</strain>
    </source>
</reference>
<dbReference type="Gene3D" id="1.10.8.500">
    <property type="entry name" value="HAMP domain in histidine kinase"/>
    <property type="match status" value="1"/>
</dbReference>
<dbReference type="InterPro" id="IPR003660">
    <property type="entry name" value="HAMP_dom"/>
</dbReference>
<dbReference type="Pfam" id="PF00672">
    <property type="entry name" value="HAMP"/>
    <property type="match status" value="1"/>
</dbReference>
<gene>
    <name evidence="13" type="ORF">GM415_05330</name>
</gene>
<dbReference type="SMART" id="SM00388">
    <property type="entry name" value="HisKA"/>
    <property type="match status" value="1"/>
</dbReference>
<evidence type="ECO:0000256" key="3">
    <source>
        <dbReference type="ARBA" id="ARBA00012438"/>
    </source>
</evidence>
<evidence type="ECO:0000256" key="6">
    <source>
        <dbReference type="ARBA" id="ARBA00022679"/>
    </source>
</evidence>
<dbReference type="SMART" id="SM00304">
    <property type="entry name" value="HAMP"/>
    <property type="match status" value="1"/>
</dbReference>
<dbReference type="GO" id="GO:0005524">
    <property type="term" value="F:ATP binding"/>
    <property type="evidence" value="ECO:0007669"/>
    <property type="project" value="UniProtKB-KW"/>
</dbReference>
<keyword evidence="5" id="KW-0597">Phosphoprotein</keyword>
<keyword evidence="9" id="KW-0067">ATP-binding</keyword>
<dbReference type="Gene3D" id="3.30.565.10">
    <property type="entry name" value="Histidine kinase-like ATPase, C-terminal domain"/>
    <property type="match status" value="1"/>
</dbReference>
<dbReference type="SUPFAM" id="SSF47384">
    <property type="entry name" value="Homodimeric domain of signal transducing histidine kinase"/>
    <property type="match status" value="1"/>
</dbReference>
<dbReference type="InterPro" id="IPR003661">
    <property type="entry name" value="HisK_dim/P_dom"/>
</dbReference>
<evidence type="ECO:0000259" key="12">
    <source>
        <dbReference type="PROSITE" id="PS50885"/>
    </source>
</evidence>
<dbReference type="EC" id="2.7.13.3" evidence="3"/>
<keyword evidence="14" id="KW-1185">Reference proteome</keyword>
<dbReference type="SUPFAM" id="SSF55874">
    <property type="entry name" value="ATPase domain of HSP90 chaperone/DNA topoisomerase II/histidine kinase"/>
    <property type="match status" value="1"/>
</dbReference>
<evidence type="ECO:0000256" key="5">
    <source>
        <dbReference type="ARBA" id="ARBA00022553"/>
    </source>
</evidence>
<evidence type="ECO:0000313" key="13">
    <source>
        <dbReference type="EMBL" id="QGY39562.1"/>
    </source>
</evidence>
<dbReference type="GO" id="GO:0000155">
    <property type="term" value="F:phosphorelay sensor kinase activity"/>
    <property type="evidence" value="ECO:0007669"/>
    <property type="project" value="InterPro"/>
</dbReference>
<dbReference type="CDD" id="cd00082">
    <property type="entry name" value="HisKA"/>
    <property type="match status" value="1"/>
</dbReference>
<dbReference type="InterPro" id="IPR050980">
    <property type="entry name" value="2C_sensor_his_kinase"/>
</dbReference>
<dbReference type="PROSITE" id="PS50109">
    <property type="entry name" value="HIS_KIN"/>
    <property type="match status" value="1"/>
</dbReference>
<accession>A0A6I6JGR6</accession>
<dbReference type="Gene3D" id="1.10.287.130">
    <property type="match status" value="1"/>
</dbReference>
<dbReference type="PANTHER" id="PTHR44936">
    <property type="entry name" value="SENSOR PROTEIN CREC"/>
    <property type="match status" value="1"/>
</dbReference>
<keyword evidence="10" id="KW-0812">Transmembrane</keyword>
<evidence type="ECO:0000256" key="7">
    <source>
        <dbReference type="ARBA" id="ARBA00022741"/>
    </source>
</evidence>
<dbReference type="InterPro" id="IPR003594">
    <property type="entry name" value="HATPase_dom"/>
</dbReference>
<dbReference type="SMART" id="SM00387">
    <property type="entry name" value="HATPase_c"/>
    <property type="match status" value="1"/>
</dbReference>
<dbReference type="RefSeq" id="WP_158946788.1">
    <property type="nucleotide sequence ID" value="NZ_CP046400.1"/>
</dbReference>
<evidence type="ECO:0000256" key="1">
    <source>
        <dbReference type="ARBA" id="ARBA00000085"/>
    </source>
</evidence>
<sequence length="461" mass="51674">MKISQLYFKILAAFVVVQVLAVLAIVLLVRIGKIQPPPTRHAEERTDELREILREELAGRRQLGPALERRLDDVLGIYVRAFEGYAWVTDDHGRTVAKSFPGNPPLSGTEEIKFSRDTPAGGKLYLLERGPNAEEKNMYGVTLVPFHGAVLTVHVLHQWGKHREEVWFFKGLLLMGTLSALMLIPISRRISRPINQLTDSAEHLARGDFSPRVDTNRQDEVGRLARTFNHMAENLEKMIRGGRELTANLSHELRSPLARIRISQQIIRDRLDSGRTDGVAKHVAKMEAEIDHMDGLIDKILRLSKFDLQDPGPREDAIDLNDFIEEAVQRQQPLMERKAMTVRRVASSLPAYRCRAEDIRMVLDNVLANAVKYGPENGEITVESLAGEEALTVAVSNPYPPLTAQELEALFTPFKRLGYDDVEGNGLGLAFARRIVEDHGGTMSASSTNGTFRMTLLLPLD</sequence>
<evidence type="ECO:0000313" key="14">
    <source>
        <dbReference type="Proteomes" id="UP000428328"/>
    </source>
</evidence>
<dbReference type="InterPro" id="IPR005467">
    <property type="entry name" value="His_kinase_dom"/>
</dbReference>
<dbReference type="SUPFAM" id="SSF158472">
    <property type="entry name" value="HAMP domain-like"/>
    <property type="match status" value="1"/>
</dbReference>
<evidence type="ECO:0000256" key="9">
    <source>
        <dbReference type="ARBA" id="ARBA00022840"/>
    </source>
</evidence>
<dbReference type="Proteomes" id="UP000428328">
    <property type="component" value="Chromosome"/>
</dbReference>
<dbReference type="GO" id="GO:0005886">
    <property type="term" value="C:plasma membrane"/>
    <property type="evidence" value="ECO:0007669"/>
    <property type="project" value="UniProtKB-SubCell"/>
</dbReference>
<proteinExistence type="predicted"/>
<dbReference type="Pfam" id="PF00512">
    <property type="entry name" value="HisKA"/>
    <property type="match status" value="1"/>
</dbReference>
<keyword evidence="10" id="KW-0472">Membrane</keyword>
<dbReference type="AlphaFoldDB" id="A0A6I6JGR6"/>
<evidence type="ECO:0000259" key="11">
    <source>
        <dbReference type="PROSITE" id="PS50109"/>
    </source>
</evidence>
<feature type="transmembrane region" description="Helical" evidence="10">
    <location>
        <begin position="6"/>
        <end position="29"/>
    </location>
</feature>
<name>A0A6I6JGR6_9BACT</name>
<dbReference type="CDD" id="cd06225">
    <property type="entry name" value="HAMP"/>
    <property type="match status" value="1"/>
</dbReference>
<feature type="domain" description="Histidine kinase" evidence="11">
    <location>
        <begin position="248"/>
        <end position="461"/>
    </location>
</feature>
<dbReference type="Pfam" id="PF02518">
    <property type="entry name" value="HATPase_c"/>
    <property type="match status" value="1"/>
</dbReference>
<dbReference type="InterPro" id="IPR036097">
    <property type="entry name" value="HisK_dim/P_sf"/>
</dbReference>
<evidence type="ECO:0000256" key="10">
    <source>
        <dbReference type="SAM" id="Phobius"/>
    </source>
</evidence>
<keyword evidence="8" id="KW-0418">Kinase</keyword>
<comment type="subcellular location">
    <subcellularLocation>
        <location evidence="2">Cell membrane</location>
        <topology evidence="2">Multi-pass membrane protein</topology>
    </subcellularLocation>
</comment>
<keyword evidence="10" id="KW-1133">Transmembrane helix</keyword>
<dbReference type="PROSITE" id="PS50885">
    <property type="entry name" value="HAMP"/>
    <property type="match status" value="1"/>
</dbReference>
<evidence type="ECO:0000256" key="8">
    <source>
        <dbReference type="ARBA" id="ARBA00022777"/>
    </source>
</evidence>
<dbReference type="PANTHER" id="PTHR44936:SF10">
    <property type="entry name" value="SENSOR PROTEIN RSTB"/>
    <property type="match status" value="1"/>
</dbReference>